<keyword evidence="5" id="KW-0472">Membrane</keyword>
<accession>A0A543PCR7</accession>
<dbReference type="EMBL" id="VFQE01000001">
    <property type="protein sequence ID" value="TQN41882.1"/>
    <property type="molecule type" value="Genomic_DNA"/>
</dbReference>
<feature type="domain" description="Gram-positive cocci surface proteins LPxTG" evidence="7">
    <location>
        <begin position="245"/>
        <end position="282"/>
    </location>
</feature>
<evidence type="ECO:0000256" key="1">
    <source>
        <dbReference type="ARBA" id="ARBA00022512"/>
    </source>
</evidence>
<evidence type="ECO:0000256" key="3">
    <source>
        <dbReference type="ARBA" id="ARBA00022729"/>
    </source>
</evidence>
<name>A0A543PCR7_9ACTN</name>
<keyword evidence="3 6" id="KW-0732">Signal</keyword>
<evidence type="ECO:0000259" key="7">
    <source>
        <dbReference type="PROSITE" id="PS50847"/>
    </source>
</evidence>
<comment type="caution">
    <text evidence="8">The sequence shown here is derived from an EMBL/GenBank/DDBJ whole genome shotgun (WGS) entry which is preliminary data.</text>
</comment>
<feature type="signal peptide" evidence="6">
    <location>
        <begin position="1"/>
        <end position="32"/>
    </location>
</feature>
<keyword evidence="5" id="KW-1133">Transmembrane helix</keyword>
<keyword evidence="5" id="KW-0812">Transmembrane</keyword>
<organism evidence="8 9">
    <name type="scientific">Blastococcus colisei</name>
    <dbReference type="NCBI Taxonomy" id="1564162"/>
    <lineage>
        <taxon>Bacteria</taxon>
        <taxon>Bacillati</taxon>
        <taxon>Actinomycetota</taxon>
        <taxon>Actinomycetes</taxon>
        <taxon>Geodermatophilales</taxon>
        <taxon>Geodermatophilaceae</taxon>
        <taxon>Blastococcus</taxon>
    </lineage>
</organism>
<feature type="transmembrane region" description="Helical" evidence="5">
    <location>
        <begin position="252"/>
        <end position="273"/>
    </location>
</feature>
<feature type="chain" id="PRO_5022229079" evidence="6">
    <location>
        <begin position="33"/>
        <end position="283"/>
    </location>
</feature>
<reference evidence="8 9" key="1">
    <citation type="submission" date="2019-06" db="EMBL/GenBank/DDBJ databases">
        <title>Sequencing the genomes of 1000 actinobacteria strains.</title>
        <authorList>
            <person name="Klenk H.-P."/>
        </authorList>
    </citation>
    <scope>NUCLEOTIDE SEQUENCE [LARGE SCALE GENOMIC DNA]</scope>
    <source>
        <strain evidence="8 9">DSM 46837</strain>
    </source>
</reference>
<keyword evidence="9" id="KW-1185">Reference proteome</keyword>
<evidence type="ECO:0000313" key="8">
    <source>
        <dbReference type="EMBL" id="TQN41882.1"/>
    </source>
</evidence>
<evidence type="ECO:0000256" key="5">
    <source>
        <dbReference type="SAM" id="Phobius"/>
    </source>
</evidence>
<keyword evidence="1" id="KW-0134">Cell wall</keyword>
<sequence length="283" mass="28159">MPRPFLTRLATGSLLGVVLAGASLATAPAAGAAPSTPVLSPSSVTAGQSFTVSGAGCTPSTDPTNPIAAVAFIDLGPDAQMGIGDGAEPAADGSWTVSLTIPEGFQSGTYDVISGCADYLGTYEFQYPTTTVTVGRPVPPAPATCGSNCQVVAPGAKLSADRAVVPGELRNLALYGYLPFEQVTLVLHSTPQTLGTFTADANGIVVVAFRAPEGTTAGDHTLKVTRADGSVVSYAITIAAAKEQLASTGADVTVPLMVGGALLAAGGGALVVARRRNAGATQV</sequence>
<evidence type="ECO:0000256" key="4">
    <source>
        <dbReference type="ARBA" id="ARBA00023088"/>
    </source>
</evidence>
<dbReference type="RefSeq" id="WP_142024572.1">
    <property type="nucleotide sequence ID" value="NZ_VFQE01000001.1"/>
</dbReference>
<keyword evidence="2" id="KW-0964">Secreted</keyword>
<evidence type="ECO:0000256" key="2">
    <source>
        <dbReference type="ARBA" id="ARBA00022525"/>
    </source>
</evidence>
<dbReference type="OrthoDB" id="5180094at2"/>
<keyword evidence="4" id="KW-0572">Peptidoglycan-anchor</keyword>
<proteinExistence type="predicted"/>
<evidence type="ECO:0000313" key="9">
    <source>
        <dbReference type="Proteomes" id="UP000319865"/>
    </source>
</evidence>
<evidence type="ECO:0000256" key="6">
    <source>
        <dbReference type="SAM" id="SignalP"/>
    </source>
</evidence>
<dbReference type="AlphaFoldDB" id="A0A543PCR7"/>
<dbReference type="NCBIfam" id="TIGR01167">
    <property type="entry name" value="LPXTG_anchor"/>
    <property type="match status" value="1"/>
</dbReference>
<dbReference type="PROSITE" id="PS50847">
    <property type="entry name" value="GRAM_POS_ANCHORING"/>
    <property type="match status" value="1"/>
</dbReference>
<dbReference type="Proteomes" id="UP000319865">
    <property type="component" value="Unassembled WGS sequence"/>
</dbReference>
<protein>
    <submittedName>
        <fullName evidence="8">LPXTG-motif cell wall-anchored protein</fullName>
    </submittedName>
</protein>
<gene>
    <name evidence="8" type="ORF">FHU33_1267</name>
</gene>
<dbReference type="InterPro" id="IPR019931">
    <property type="entry name" value="LPXTG_anchor"/>
</dbReference>